<evidence type="ECO:0000256" key="3">
    <source>
        <dbReference type="ARBA" id="ARBA00022989"/>
    </source>
</evidence>
<dbReference type="GO" id="GO:0005886">
    <property type="term" value="C:plasma membrane"/>
    <property type="evidence" value="ECO:0007669"/>
    <property type="project" value="TreeGrafter"/>
</dbReference>
<dbReference type="Proteomes" id="UP000813462">
    <property type="component" value="Unassembled WGS sequence"/>
</dbReference>
<dbReference type="InterPro" id="IPR004864">
    <property type="entry name" value="LEA_2"/>
</dbReference>
<accession>A0A978VSI0</accession>
<dbReference type="GO" id="GO:0098542">
    <property type="term" value="P:defense response to other organism"/>
    <property type="evidence" value="ECO:0007669"/>
    <property type="project" value="InterPro"/>
</dbReference>
<dbReference type="EMBL" id="JAEACU010000002">
    <property type="protein sequence ID" value="KAH7541775.1"/>
    <property type="molecule type" value="Genomic_DNA"/>
</dbReference>
<keyword evidence="3 6" id="KW-1133">Transmembrane helix</keyword>
<evidence type="ECO:0000259" key="7">
    <source>
        <dbReference type="Pfam" id="PF03168"/>
    </source>
</evidence>
<reference evidence="8" key="1">
    <citation type="journal article" date="2021" name="Front. Plant Sci.">
        <title>Chromosome-Scale Genome Assembly for Chinese Sour Jujube and Insights Into Its Genome Evolution and Domestication Signature.</title>
        <authorList>
            <person name="Shen L.-Y."/>
            <person name="Luo H."/>
            <person name="Wang X.-L."/>
            <person name="Wang X.-M."/>
            <person name="Qiu X.-J."/>
            <person name="Liu H."/>
            <person name="Zhou S.-S."/>
            <person name="Jia K.-H."/>
            <person name="Nie S."/>
            <person name="Bao Y.-T."/>
            <person name="Zhang R.-G."/>
            <person name="Yun Q.-Z."/>
            <person name="Chai Y.-H."/>
            <person name="Lu J.-Y."/>
            <person name="Li Y."/>
            <person name="Zhao S.-W."/>
            <person name="Mao J.-F."/>
            <person name="Jia S.-G."/>
            <person name="Mao Y.-M."/>
        </authorList>
    </citation>
    <scope>NUCLEOTIDE SEQUENCE</scope>
    <source>
        <strain evidence="8">AT0</strain>
        <tissue evidence="8">Leaf</tissue>
    </source>
</reference>
<dbReference type="PANTHER" id="PTHR31234">
    <property type="entry name" value="LATE EMBRYOGENESIS ABUNDANT (LEA) HYDROXYPROLINE-RICH GLYCOPROTEIN FAMILY"/>
    <property type="match status" value="1"/>
</dbReference>
<feature type="compositionally biased region" description="Pro residues" evidence="5">
    <location>
        <begin position="13"/>
        <end position="44"/>
    </location>
</feature>
<keyword evidence="2 6" id="KW-0812">Transmembrane</keyword>
<evidence type="ECO:0000256" key="6">
    <source>
        <dbReference type="SAM" id="Phobius"/>
    </source>
</evidence>
<feature type="region of interest" description="Disordered" evidence="5">
    <location>
        <begin position="1"/>
        <end position="45"/>
    </location>
</feature>
<evidence type="ECO:0000256" key="1">
    <source>
        <dbReference type="ARBA" id="ARBA00004167"/>
    </source>
</evidence>
<organism evidence="8 9">
    <name type="scientific">Ziziphus jujuba var. spinosa</name>
    <dbReference type="NCBI Taxonomy" id="714518"/>
    <lineage>
        <taxon>Eukaryota</taxon>
        <taxon>Viridiplantae</taxon>
        <taxon>Streptophyta</taxon>
        <taxon>Embryophyta</taxon>
        <taxon>Tracheophyta</taxon>
        <taxon>Spermatophyta</taxon>
        <taxon>Magnoliopsida</taxon>
        <taxon>eudicotyledons</taxon>
        <taxon>Gunneridae</taxon>
        <taxon>Pentapetalae</taxon>
        <taxon>rosids</taxon>
        <taxon>fabids</taxon>
        <taxon>Rosales</taxon>
        <taxon>Rhamnaceae</taxon>
        <taxon>Paliureae</taxon>
        <taxon>Ziziphus</taxon>
    </lineage>
</organism>
<comment type="caution">
    <text evidence="8">The sequence shown here is derived from an EMBL/GenBank/DDBJ whole genome shotgun (WGS) entry which is preliminary data.</text>
</comment>
<feature type="transmembrane region" description="Helical" evidence="6">
    <location>
        <begin position="65"/>
        <end position="87"/>
    </location>
</feature>
<keyword evidence="4 6" id="KW-0472">Membrane</keyword>
<dbReference type="InterPro" id="IPR044839">
    <property type="entry name" value="NDR1-like"/>
</dbReference>
<evidence type="ECO:0000313" key="8">
    <source>
        <dbReference type="EMBL" id="KAH7541775.1"/>
    </source>
</evidence>
<protein>
    <recommendedName>
        <fullName evidence="7">Late embryogenesis abundant protein LEA-2 subgroup domain-containing protein</fullName>
    </recommendedName>
</protein>
<sequence length="352" mass="39495">MGDHSRPVTGYPAAPPPPPTSQNPNGYPYPYPPPPPHHQPPYHPNYPSYDPSTAAAARATFLRRFFTAIIAFFIICGSIVFIIWLVLRPRVPQFRVDSLSLSNFNASTASQSISGNWVVGLSVYNPNKKLSLAYDGVVSSIFYKDEFLAQTRIPPLKQGKRNRTAVSASFSATNSFVGDRSLSSISRDNARGTVSFDVRILGRVVFRTGGWTMRRRIFRVLCEDLAVAISNSGGGGRSSGKLVGGGRDCRVVMRLKVKFAFNMVACKRYEIRLYRYIRLSNDLLFPIKSKCIKELDEMRGVLISQLYSPALDLFIKPTLKCEKRVHGTSRCMTHEDIWAYQDHSLIRMFLSL</sequence>
<evidence type="ECO:0000256" key="5">
    <source>
        <dbReference type="SAM" id="MobiDB-lite"/>
    </source>
</evidence>
<dbReference type="Pfam" id="PF03168">
    <property type="entry name" value="LEA_2"/>
    <property type="match status" value="1"/>
</dbReference>
<gene>
    <name evidence="8" type="ORF">FEM48_Zijuj02G0003400</name>
</gene>
<evidence type="ECO:0000256" key="2">
    <source>
        <dbReference type="ARBA" id="ARBA00022692"/>
    </source>
</evidence>
<dbReference type="PANTHER" id="PTHR31234:SF55">
    <property type="entry name" value="LATE EMBRYOGENESIS ABUNDANT (LEA) HYDROXYPROLINE-RICH GLYCOPROTEIN FAMILY"/>
    <property type="match status" value="1"/>
</dbReference>
<name>A0A978VSI0_ZIZJJ</name>
<dbReference type="AlphaFoldDB" id="A0A978VSI0"/>
<evidence type="ECO:0000313" key="9">
    <source>
        <dbReference type="Proteomes" id="UP000813462"/>
    </source>
</evidence>
<comment type="subcellular location">
    <subcellularLocation>
        <location evidence="1">Membrane</location>
        <topology evidence="1">Single-pass membrane protein</topology>
    </subcellularLocation>
</comment>
<feature type="domain" description="Late embryogenesis abundant protein LEA-2 subgroup" evidence="7">
    <location>
        <begin position="121"/>
        <end position="209"/>
    </location>
</feature>
<evidence type="ECO:0000256" key="4">
    <source>
        <dbReference type="ARBA" id="ARBA00023136"/>
    </source>
</evidence>
<proteinExistence type="predicted"/>